<comment type="caution">
    <text evidence="3">The sequence shown here is derived from an EMBL/GenBank/DDBJ whole genome shotgun (WGS) entry which is preliminary data.</text>
</comment>
<accession>A0ABU7BPZ4</accession>
<organism evidence="3 4">
    <name type="scientific">Ataeniobius toweri</name>
    <dbReference type="NCBI Taxonomy" id="208326"/>
    <lineage>
        <taxon>Eukaryota</taxon>
        <taxon>Metazoa</taxon>
        <taxon>Chordata</taxon>
        <taxon>Craniata</taxon>
        <taxon>Vertebrata</taxon>
        <taxon>Euteleostomi</taxon>
        <taxon>Actinopterygii</taxon>
        <taxon>Neopterygii</taxon>
        <taxon>Teleostei</taxon>
        <taxon>Neoteleostei</taxon>
        <taxon>Acanthomorphata</taxon>
        <taxon>Ovalentaria</taxon>
        <taxon>Atherinomorphae</taxon>
        <taxon>Cyprinodontiformes</taxon>
        <taxon>Goodeidae</taxon>
        <taxon>Ataeniobius</taxon>
    </lineage>
</organism>
<keyword evidence="1" id="KW-0175">Coiled coil</keyword>
<keyword evidence="4" id="KW-1185">Reference proteome</keyword>
<protein>
    <submittedName>
        <fullName evidence="3">Uncharacterized protein</fullName>
    </submittedName>
</protein>
<dbReference type="EMBL" id="JAHUTI010061514">
    <property type="protein sequence ID" value="MED6252424.1"/>
    <property type="molecule type" value="Genomic_DNA"/>
</dbReference>
<feature type="coiled-coil region" evidence="1">
    <location>
        <begin position="161"/>
        <end position="295"/>
    </location>
</feature>
<feature type="region of interest" description="Disordered" evidence="2">
    <location>
        <begin position="492"/>
        <end position="532"/>
    </location>
</feature>
<evidence type="ECO:0000256" key="1">
    <source>
        <dbReference type="SAM" id="Coils"/>
    </source>
</evidence>
<proteinExistence type="predicted"/>
<evidence type="ECO:0000313" key="3">
    <source>
        <dbReference type="EMBL" id="MED6252424.1"/>
    </source>
</evidence>
<reference evidence="3 4" key="1">
    <citation type="submission" date="2021-07" db="EMBL/GenBank/DDBJ databases">
        <authorList>
            <person name="Palmer J.M."/>
        </authorList>
    </citation>
    <scope>NUCLEOTIDE SEQUENCE [LARGE SCALE GENOMIC DNA]</scope>
    <source>
        <strain evidence="3 4">AT_MEX2019</strain>
        <tissue evidence="3">Muscle</tissue>
    </source>
</reference>
<evidence type="ECO:0000313" key="4">
    <source>
        <dbReference type="Proteomes" id="UP001345963"/>
    </source>
</evidence>
<dbReference type="Proteomes" id="UP001345963">
    <property type="component" value="Unassembled WGS sequence"/>
</dbReference>
<sequence>MPHQMPSCHQPGMRFQPCGWEAKQNQEGWIENRQPANLFQGEIHRLGSLLEIERARWFEENQKVASLEKELQDTKFELQRQKKLKEMYINKGKETKRELMRVEKFTDPATLRPAVIASKVHSNMKYKKKKMLQKDFEQLKVAHIVNEEAFISEIQAEKDKNNVLQQELDRIKICYEELRSKCKDDNGGGTLQVDTQRFYEEKIKQDQQLLENLRAEKDNLQQKMSKEIAFLQETDKSLQSELEQVKVSYQELNGRYETDVSALRQQAEAYQHEMNRDKEANLERAKNDLQLINDLKAEKDIFHQKMAQEFAFLEQQSAKTVKHLQSELEQVKALHQELKNMYETDVFALRQQSEIFEQELDKEIKAHSQKMRNNLKIINKLRAEKEALHQQLTDLQQLHSGCEVKYKTELENLQAELQDRDELVPPKRKLARHQEPRGQKVSIPVKTIPVPASMDLDHLLDETLSEAVEITDASPMEVNEFVEEMLRESSILDLEPIEETDLSVETLPEKKESPDSEPMEAAGSQQDPSVWKKIRHTLGLKKPKKWKKSKSTSKISK</sequence>
<gene>
    <name evidence="3" type="ORF">ATANTOWER_011588</name>
</gene>
<name>A0ABU7BPZ4_9TELE</name>
<evidence type="ECO:0000256" key="2">
    <source>
        <dbReference type="SAM" id="MobiDB-lite"/>
    </source>
</evidence>